<evidence type="ECO:0000256" key="2">
    <source>
        <dbReference type="ARBA" id="ARBA00010992"/>
    </source>
</evidence>
<evidence type="ECO:0000256" key="3">
    <source>
        <dbReference type="ARBA" id="ARBA00022448"/>
    </source>
</evidence>
<comment type="subcellular location">
    <subcellularLocation>
        <location evidence="1">Membrane</location>
        <topology evidence="1">Multi-pass membrane protein</topology>
    </subcellularLocation>
</comment>
<dbReference type="AlphaFoldDB" id="A0A915NI83"/>
<dbReference type="Proteomes" id="UP000887560">
    <property type="component" value="Unplaced"/>
</dbReference>
<feature type="domain" description="Major facilitator superfamily (MFS) profile" evidence="8">
    <location>
        <begin position="55"/>
        <end position="471"/>
    </location>
</feature>
<protein>
    <submittedName>
        <fullName evidence="10">Major facilitator superfamily (MFS) profile domain-containing protein</fullName>
    </submittedName>
</protein>
<dbReference type="WBParaSite" id="scf7180000418923.g3116">
    <property type="protein sequence ID" value="scf7180000418923.g3116"/>
    <property type="gene ID" value="scf7180000418923.g3116"/>
</dbReference>
<proteinExistence type="inferred from homology"/>
<feature type="transmembrane region" description="Helical" evidence="7">
    <location>
        <begin position="358"/>
        <end position="381"/>
    </location>
</feature>
<feature type="transmembrane region" description="Helical" evidence="7">
    <location>
        <begin position="213"/>
        <end position="235"/>
    </location>
</feature>
<dbReference type="GO" id="GO:0005366">
    <property type="term" value="F:myo-inositol:proton symporter activity"/>
    <property type="evidence" value="ECO:0007669"/>
    <property type="project" value="TreeGrafter"/>
</dbReference>
<dbReference type="PRINTS" id="PR00171">
    <property type="entry name" value="SUGRTRNSPORT"/>
</dbReference>
<dbReference type="Gene3D" id="1.20.1250.20">
    <property type="entry name" value="MFS general substrate transporter like domains"/>
    <property type="match status" value="1"/>
</dbReference>
<dbReference type="InterPro" id="IPR005828">
    <property type="entry name" value="MFS_sugar_transport-like"/>
</dbReference>
<dbReference type="InterPro" id="IPR050814">
    <property type="entry name" value="Myo-inositol_Transporter"/>
</dbReference>
<dbReference type="PROSITE" id="PS00217">
    <property type="entry name" value="SUGAR_TRANSPORT_2"/>
    <property type="match status" value="1"/>
</dbReference>
<keyword evidence="4 7" id="KW-0812">Transmembrane</keyword>
<feature type="transmembrane region" description="Helical" evidence="7">
    <location>
        <begin position="149"/>
        <end position="170"/>
    </location>
</feature>
<dbReference type="PROSITE" id="PS00216">
    <property type="entry name" value="SUGAR_TRANSPORT_1"/>
    <property type="match status" value="1"/>
</dbReference>
<dbReference type="InterPro" id="IPR020846">
    <property type="entry name" value="MFS_dom"/>
</dbReference>
<sequence length="471" mass="51718">MVAITTFQNSINNEVISHPKKEPKLGNFIYLLSGMAVIGGFLFGYDTGIVSAAMLSGMAVIGGFLFGYDTGIVSAAMLYVPQNNDLKPMGNLWKEVIVSITPGMAGVGALFAGKASDLYGRRKMIILSTIIFAVGAFVCAIGISKWILLIGRILLGIAIGFASMIVPIYVGECSPAHIRGKLVTGFQLMITFGLLSANLFAVGFSYIDPENWGWRLMFGFAAIPSILQFIGFFFLPESPRWLYQNNLKSESEKVLSKIYNGDQNWIKYELDEIHFAHEQQLQDQLNYGGGNLLMRILSDPPVRKSLFIGAALQAFQQASGINTIMYYTGAIIRSAGVKDYHDTIWISVGTASRLGRRFLLLLSIFAVFVSLILMGGAFLLINKNSAPSINGNFNLFDQNVNSFNRCISHSNCDFCTTDELCGFCEKKGNNGGGFCLPKDHFNADIRSITGPCSSKNSTNGLHFIENIEYEW</sequence>
<dbReference type="InterPro" id="IPR003663">
    <property type="entry name" value="Sugar/inositol_transpt"/>
</dbReference>
<feature type="transmembrane region" description="Helical" evidence="7">
    <location>
        <begin position="182"/>
        <end position="207"/>
    </location>
</feature>
<organism evidence="9 10">
    <name type="scientific">Meloidogyne floridensis</name>
    <dbReference type="NCBI Taxonomy" id="298350"/>
    <lineage>
        <taxon>Eukaryota</taxon>
        <taxon>Metazoa</taxon>
        <taxon>Ecdysozoa</taxon>
        <taxon>Nematoda</taxon>
        <taxon>Chromadorea</taxon>
        <taxon>Rhabditida</taxon>
        <taxon>Tylenchina</taxon>
        <taxon>Tylenchomorpha</taxon>
        <taxon>Tylenchoidea</taxon>
        <taxon>Meloidogynidae</taxon>
        <taxon>Meloidogyninae</taxon>
        <taxon>Meloidogyne</taxon>
    </lineage>
</organism>
<feature type="transmembrane region" description="Helical" evidence="7">
    <location>
        <begin position="57"/>
        <end position="80"/>
    </location>
</feature>
<feature type="transmembrane region" description="Helical" evidence="7">
    <location>
        <begin position="124"/>
        <end position="143"/>
    </location>
</feature>
<evidence type="ECO:0000256" key="4">
    <source>
        <dbReference type="ARBA" id="ARBA00022692"/>
    </source>
</evidence>
<evidence type="ECO:0000313" key="10">
    <source>
        <dbReference type="WBParaSite" id="scf7180000418923.g3116"/>
    </source>
</evidence>
<keyword evidence="6 7" id="KW-0472">Membrane</keyword>
<dbReference type="GO" id="GO:0016324">
    <property type="term" value="C:apical plasma membrane"/>
    <property type="evidence" value="ECO:0007669"/>
    <property type="project" value="TreeGrafter"/>
</dbReference>
<comment type="similarity">
    <text evidence="2">Belongs to the major facilitator superfamily. Sugar transporter (TC 2.A.1.1) family.</text>
</comment>
<evidence type="ECO:0000259" key="8">
    <source>
        <dbReference type="PROSITE" id="PS50850"/>
    </source>
</evidence>
<dbReference type="Pfam" id="PF00083">
    <property type="entry name" value="Sugar_tr"/>
    <property type="match status" value="1"/>
</dbReference>
<feature type="transmembrane region" description="Helical" evidence="7">
    <location>
        <begin position="28"/>
        <end position="45"/>
    </location>
</feature>
<dbReference type="SUPFAM" id="SSF103473">
    <property type="entry name" value="MFS general substrate transporter"/>
    <property type="match status" value="1"/>
</dbReference>
<evidence type="ECO:0000256" key="1">
    <source>
        <dbReference type="ARBA" id="ARBA00004141"/>
    </source>
</evidence>
<dbReference type="PROSITE" id="PS50850">
    <property type="entry name" value="MFS"/>
    <property type="match status" value="1"/>
</dbReference>
<name>A0A915NI83_9BILA</name>
<feature type="transmembrane region" description="Helical" evidence="7">
    <location>
        <begin position="92"/>
        <end position="112"/>
    </location>
</feature>
<dbReference type="PANTHER" id="PTHR48020">
    <property type="entry name" value="PROTON MYO-INOSITOL COTRANSPORTER"/>
    <property type="match status" value="1"/>
</dbReference>
<dbReference type="InterPro" id="IPR036259">
    <property type="entry name" value="MFS_trans_sf"/>
</dbReference>
<dbReference type="PANTHER" id="PTHR48020:SF12">
    <property type="entry name" value="PROTON MYO-INOSITOL COTRANSPORTER"/>
    <property type="match status" value="1"/>
</dbReference>
<reference evidence="10" key="1">
    <citation type="submission" date="2022-11" db="UniProtKB">
        <authorList>
            <consortium name="WormBaseParasite"/>
        </authorList>
    </citation>
    <scope>IDENTIFICATION</scope>
</reference>
<evidence type="ECO:0000256" key="5">
    <source>
        <dbReference type="ARBA" id="ARBA00022989"/>
    </source>
</evidence>
<dbReference type="InterPro" id="IPR005829">
    <property type="entry name" value="Sugar_transporter_CS"/>
</dbReference>
<accession>A0A915NI83</accession>
<evidence type="ECO:0000256" key="6">
    <source>
        <dbReference type="ARBA" id="ARBA00023136"/>
    </source>
</evidence>
<keyword evidence="5 7" id="KW-1133">Transmembrane helix</keyword>
<keyword evidence="9" id="KW-1185">Reference proteome</keyword>
<evidence type="ECO:0000313" key="9">
    <source>
        <dbReference type="Proteomes" id="UP000887560"/>
    </source>
</evidence>
<keyword evidence="3" id="KW-0813">Transport</keyword>
<evidence type="ECO:0000256" key="7">
    <source>
        <dbReference type="SAM" id="Phobius"/>
    </source>
</evidence>